<keyword evidence="6" id="KW-1185">Reference proteome</keyword>
<dbReference type="PROSITE" id="PS50097">
    <property type="entry name" value="BTB"/>
    <property type="match status" value="1"/>
</dbReference>
<protein>
    <recommendedName>
        <fullName evidence="4">BTB domain-containing protein</fullName>
    </recommendedName>
</protein>
<evidence type="ECO:0000256" key="3">
    <source>
        <dbReference type="SAM" id="MobiDB-lite"/>
    </source>
</evidence>
<evidence type="ECO:0000313" key="6">
    <source>
        <dbReference type="Proteomes" id="UP001150062"/>
    </source>
</evidence>
<organism evidence="5 6">
    <name type="scientific">Anaeramoeba flamelloides</name>
    <dbReference type="NCBI Taxonomy" id="1746091"/>
    <lineage>
        <taxon>Eukaryota</taxon>
        <taxon>Metamonada</taxon>
        <taxon>Anaeramoebidae</taxon>
        <taxon>Anaeramoeba</taxon>
    </lineage>
</organism>
<dbReference type="SUPFAM" id="SSF54695">
    <property type="entry name" value="POZ domain"/>
    <property type="match status" value="1"/>
</dbReference>
<dbReference type="PANTHER" id="PTHR45632">
    <property type="entry name" value="LD33804P"/>
    <property type="match status" value="1"/>
</dbReference>
<evidence type="ECO:0000256" key="2">
    <source>
        <dbReference type="ARBA" id="ARBA00022737"/>
    </source>
</evidence>
<dbReference type="InterPro" id="IPR000210">
    <property type="entry name" value="BTB/POZ_dom"/>
</dbReference>
<gene>
    <name evidence="5" type="ORF">M0813_29606</name>
</gene>
<sequence length="412" mass="48174">MEASFESIISPLLKSEQFSDFCFLVGNKKQKYKANKLLFSLTSNYWERALQLEQFQDNFLKKRGSCVEIASISVETFNLIHTFCYTRDLRGLLSFDNVLDLFVVSENFEMHSLSGLCLNFIKSGLSVENCFDTFSLFYGIKIDKLQSLIQSWVVDNFQLIFSKPHVCDNVNEKVLEIIFQCTSKVQKPILLFRRLIERGNWYLRQQQNNNSNNLNTNTNFTNYINNLLKYVKLDLLSQEEKEEVQKSGIFNVQNNNSSIQQNNQLNNNYEIRNITIQNQQNQIQNQSQNQPLNKVVSNVGITNVGIGDNQTRNQRELKKRASPKEGFDKEEIKLSIRGDFEFDNHFAEKRRKKNDKLFKKEEIRISIKGEQPKLNLPNQSQDPQLFNSNQIKLSLKPQTHIQQQNFNQNQDH</sequence>
<comment type="caution">
    <text evidence="5">The sequence shown here is derived from an EMBL/GenBank/DDBJ whole genome shotgun (WGS) entry which is preliminary data.</text>
</comment>
<keyword evidence="1" id="KW-0880">Kelch repeat</keyword>
<dbReference type="Gene3D" id="3.30.710.10">
    <property type="entry name" value="Potassium Channel Kv1.1, Chain A"/>
    <property type="match status" value="1"/>
</dbReference>
<dbReference type="InterPro" id="IPR011333">
    <property type="entry name" value="SKP1/BTB/POZ_sf"/>
</dbReference>
<dbReference type="EMBL" id="JAOAOG010000273">
    <property type="protein sequence ID" value="KAJ6233928.1"/>
    <property type="molecule type" value="Genomic_DNA"/>
</dbReference>
<feature type="domain" description="BTB" evidence="4">
    <location>
        <begin position="19"/>
        <end position="89"/>
    </location>
</feature>
<evidence type="ECO:0000259" key="4">
    <source>
        <dbReference type="PROSITE" id="PS50097"/>
    </source>
</evidence>
<dbReference type="PANTHER" id="PTHR45632:SF3">
    <property type="entry name" value="KELCH-LIKE PROTEIN 32"/>
    <property type="match status" value="1"/>
</dbReference>
<keyword evidence="2" id="KW-0677">Repeat</keyword>
<dbReference type="Proteomes" id="UP001150062">
    <property type="component" value="Unassembled WGS sequence"/>
</dbReference>
<evidence type="ECO:0000313" key="5">
    <source>
        <dbReference type="EMBL" id="KAJ6233928.1"/>
    </source>
</evidence>
<feature type="region of interest" description="Disordered" evidence="3">
    <location>
        <begin position="306"/>
        <end position="326"/>
    </location>
</feature>
<dbReference type="SMART" id="SM00225">
    <property type="entry name" value="BTB"/>
    <property type="match status" value="1"/>
</dbReference>
<name>A0ABQ8XQ93_9EUKA</name>
<proteinExistence type="predicted"/>
<accession>A0ABQ8XQ93</accession>
<reference evidence="5" key="1">
    <citation type="submission" date="2022-08" db="EMBL/GenBank/DDBJ databases">
        <title>Novel sulfate-reducing endosymbionts in the free-living metamonad Anaeramoeba.</title>
        <authorList>
            <person name="Jerlstrom-Hultqvist J."/>
            <person name="Cepicka I."/>
            <person name="Gallot-Lavallee L."/>
            <person name="Salas-Leiva D."/>
            <person name="Curtis B.A."/>
            <person name="Zahonova K."/>
            <person name="Pipaliya S."/>
            <person name="Dacks J."/>
            <person name="Roger A.J."/>
        </authorList>
    </citation>
    <scope>NUCLEOTIDE SEQUENCE</scope>
    <source>
        <strain evidence="5">Schooner1</strain>
    </source>
</reference>
<evidence type="ECO:0000256" key="1">
    <source>
        <dbReference type="ARBA" id="ARBA00022441"/>
    </source>
</evidence>
<dbReference type="Pfam" id="PF00651">
    <property type="entry name" value="BTB"/>
    <property type="match status" value="1"/>
</dbReference>